<proteinExistence type="inferred from homology"/>
<protein>
    <recommendedName>
        <fullName evidence="5">Allantoin racemase</fullName>
    </recommendedName>
</protein>
<reference evidence="3 4" key="1">
    <citation type="submission" date="2024-02" db="EMBL/GenBank/DDBJ databases">
        <title>Characterization of antibiotic resistant novel bacterial strains and their environmental applications.</title>
        <authorList>
            <person name="Manzoor S."/>
            <person name="Abbas S."/>
            <person name="Arshad M."/>
            <person name="Li W.J."/>
            <person name="Ahmed I."/>
        </authorList>
    </citation>
    <scope>NUCLEOTIDE SEQUENCE [LARGE SCALE GENOMIC DNA]</scope>
    <source>
        <strain evidence="3 4">KACC 15558</strain>
    </source>
</reference>
<comment type="similarity">
    <text evidence="1">Belongs to the HyuE racemase family.</text>
</comment>
<evidence type="ECO:0000313" key="4">
    <source>
        <dbReference type="Proteomes" id="UP001498935"/>
    </source>
</evidence>
<dbReference type="PANTHER" id="PTHR28047:SF5">
    <property type="entry name" value="PROTEIN DCG1"/>
    <property type="match status" value="1"/>
</dbReference>
<feature type="compositionally biased region" description="Gly residues" evidence="2">
    <location>
        <begin position="237"/>
        <end position="263"/>
    </location>
</feature>
<dbReference type="InterPro" id="IPR015942">
    <property type="entry name" value="Asp/Glu/hydantoin_racemase"/>
</dbReference>
<sequence length="331" mass="33120">MRILVVNVNTTPAMTEGIARAARQAASAGTEIIGLTPTFGAESCEGNVESYLAALGVMDVVLNYDDEFDAVIQAGYGEHGREGLQELLDVPVIDITEAGAGLAMFLGHRFSVVTTLDRTVPLIEDRLLLSGFDRHCVSVRASGMAVLDLEAHPERAVEAIADQAAEAVASDRAEVIVLGCGGMADLTETIVQRCAVPVVDGVAAAVRLAESLVGLGLTTSKVRTYAPARPKRLSGWPFGGAGGSEAVQGSGGDLAEAGGGSGGRLAEAASGSGGDFAEAAGGSGRDLDEAAGGSGRDLDEAARGSGGRLAEAVGGSGAVADARRSGAAGAG</sequence>
<name>A0ABP9U2I1_9MICO</name>
<comment type="caution">
    <text evidence="3">The sequence shown here is derived from an EMBL/GenBank/DDBJ whole genome shotgun (WGS) entry which is preliminary data.</text>
</comment>
<dbReference type="Gene3D" id="3.40.50.12500">
    <property type="match status" value="1"/>
</dbReference>
<evidence type="ECO:0000313" key="3">
    <source>
        <dbReference type="EMBL" id="GAA5339111.1"/>
    </source>
</evidence>
<dbReference type="PANTHER" id="PTHR28047">
    <property type="entry name" value="PROTEIN DCG1"/>
    <property type="match status" value="1"/>
</dbReference>
<feature type="region of interest" description="Disordered" evidence="2">
    <location>
        <begin position="233"/>
        <end position="331"/>
    </location>
</feature>
<accession>A0ABP9U2I1</accession>
<dbReference type="EMBL" id="BAABNP010000001">
    <property type="protein sequence ID" value="GAA5339111.1"/>
    <property type="molecule type" value="Genomic_DNA"/>
</dbReference>
<dbReference type="Pfam" id="PF01177">
    <property type="entry name" value="Asp_Glu_race"/>
    <property type="match status" value="1"/>
</dbReference>
<organism evidence="3 4">
    <name type="scientific">Brevibacterium ammoniilyticum</name>
    <dbReference type="NCBI Taxonomy" id="1046555"/>
    <lineage>
        <taxon>Bacteria</taxon>
        <taxon>Bacillati</taxon>
        <taxon>Actinomycetota</taxon>
        <taxon>Actinomycetes</taxon>
        <taxon>Micrococcales</taxon>
        <taxon>Brevibacteriaceae</taxon>
        <taxon>Brevibacterium</taxon>
    </lineage>
</organism>
<dbReference type="InterPro" id="IPR053714">
    <property type="entry name" value="Iso_Racemase_Enz_sf"/>
</dbReference>
<keyword evidence="4" id="KW-1185">Reference proteome</keyword>
<gene>
    <name evidence="3" type="ORF">KACC15558_01510</name>
</gene>
<evidence type="ECO:0000256" key="1">
    <source>
        <dbReference type="ARBA" id="ARBA00038414"/>
    </source>
</evidence>
<evidence type="ECO:0000256" key="2">
    <source>
        <dbReference type="SAM" id="MobiDB-lite"/>
    </source>
</evidence>
<dbReference type="Proteomes" id="UP001498935">
    <property type="component" value="Unassembled WGS sequence"/>
</dbReference>
<evidence type="ECO:0008006" key="5">
    <source>
        <dbReference type="Google" id="ProtNLM"/>
    </source>
</evidence>
<dbReference type="InterPro" id="IPR052186">
    <property type="entry name" value="Hydantoin_racemase-like"/>
</dbReference>